<evidence type="ECO:0000313" key="1">
    <source>
        <dbReference type="EMBL" id="TXL68785.1"/>
    </source>
</evidence>
<keyword evidence="1" id="KW-0436">Ligase</keyword>
<dbReference type="EMBL" id="VDUY01000001">
    <property type="protein sequence ID" value="TXL68785.1"/>
    <property type="molecule type" value="Genomic_DNA"/>
</dbReference>
<sequence>MTDTSPDALRLEIAAVAARLIADGGLDYAGAKRKALRQVLGEGSSPKASMPDNDEIDAALREHLDLFDEEHAGRVARRRQAAAALMRRLAPFRPYLTGAVWKGIVAEHAPIHLQLFHDNPKDVEIQLLNDGIRFDVETTPHFRDRSRDDVEAIVFWWRDEPVMLSLYDEDDLRGALRGGSAGAERGDLPALLARIEEPGTADPVARGAR</sequence>
<keyword evidence="2" id="KW-1185">Reference proteome</keyword>
<name>A0A5C8P6A6_9BURK</name>
<proteinExistence type="predicted"/>
<dbReference type="Proteomes" id="UP000321548">
    <property type="component" value="Unassembled WGS sequence"/>
</dbReference>
<protein>
    <submittedName>
        <fullName evidence="1">UDP-N-acetylmuramate--alanine ligase</fullName>
    </submittedName>
</protein>
<evidence type="ECO:0000313" key="2">
    <source>
        <dbReference type="Proteomes" id="UP000321548"/>
    </source>
</evidence>
<dbReference type="AlphaFoldDB" id="A0A5C8P6A6"/>
<comment type="caution">
    <text evidence="1">The sequence shown here is derived from an EMBL/GenBank/DDBJ whole genome shotgun (WGS) entry which is preliminary data.</text>
</comment>
<dbReference type="OrthoDB" id="9157371at2"/>
<dbReference type="GO" id="GO:0016874">
    <property type="term" value="F:ligase activity"/>
    <property type="evidence" value="ECO:0007669"/>
    <property type="project" value="UniProtKB-KW"/>
</dbReference>
<organism evidence="1 2">
    <name type="scientific">Zeimonas arvi</name>
    <dbReference type="NCBI Taxonomy" id="2498847"/>
    <lineage>
        <taxon>Bacteria</taxon>
        <taxon>Pseudomonadati</taxon>
        <taxon>Pseudomonadota</taxon>
        <taxon>Betaproteobacteria</taxon>
        <taxon>Burkholderiales</taxon>
        <taxon>Burkholderiaceae</taxon>
        <taxon>Zeimonas</taxon>
    </lineage>
</organism>
<accession>A0A5C8P6A6</accession>
<dbReference type="RefSeq" id="WP_147702921.1">
    <property type="nucleotide sequence ID" value="NZ_VDUY01000001.1"/>
</dbReference>
<gene>
    <name evidence="1" type="ORF">FHP08_03650</name>
</gene>
<reference evidence="1 2" key="1">
    <citation type="submission" date="2019-06" db="EMBL/GenBank/DDBJ databases">
        <title>Quisquiliibacterium sp. nov., isolated from a maize field.</title>
        <authorList>
            <person name="Lin S.-Y."/>
            <person name="Tsai C.-F."/>
            <person name="Young C.-C."/>
        </authorList>
    </citation>
    <scope>NUCLEOTIDE SEQUENCE [LARGE SCALE GENOMIC DNA]</scope>
    <source>
        <strain evidence="1 2">CC-CFT501</strain>
    </source>
</reference>